<dbReference type="AlphaFoldDB" id="A0AAU9PPT2"/>
<reference evidence="1 2" key="1">
    <citation type="submission" date="2022-01" db="EMBL/GenBank/DDBJ databases">
        <authorList>
            <person name="Xiong W."/>
            <person name="Schranz E."/>
        </authorList>
    </citation>
    <scope>NUCLEOTIDE SEQUENCE [LARGE SCALE GENOMIC DNA]</scope>
</reference>
<sequence length="83" mass="9289">MVGQYLEASKELEEKSQKFDSLKLRYTEKVSQLEFACSDKDVHIKLLEEGFAAHKEGIPSFVRVVLNSPDFGNVNTALQTAAI</sequence>
<comment type="caution">
    <text evidence="1">The sequence shown here is derived from an EMBL/GenBank/DDBJ whole genome shotgun (WGS) entry which is preliminary data.</text>
</comment>
<dbReference type="EMBL" id="CAKMRJ010005745">
    <property type="protein sequence ID" value="CAH1451939.1"/>
    <property type="molecule type" value="Genomic_DNA"/>
</dbReference>
<evidence type="ECO:0000313" key="2">
    <source>
        <dbReference type="Proteomes" id="UP001157418"/>
    </source>
</evidence>
<accession>A0AAU9PPT2</accession>
<organism evidence="1 2">
    <name type="scientific">Lactuca virosa</name>
    <dbReference type="NCBI Taxonomy" id="75947"/>
    <lineage>
        <taxon>Eukaryota</taxon>
        <taxon>Viridiplantae</taxon>
        <taxon>Streptophyta</taxon>
        <taxon>Embryophyta</taxon>
        <taxon>Tracheophyta</taxon>
        <taxon>Spermatophyta</taxon>
        <taxon>Magnoliopsida</taxon>
        <taxon>eudicotyledons</taxon>
        <taxon>Gunneridae</taxon>
        <taxon>Pentapetalae</taxon>
        <taxon>asterids</taxon>
        <taxon>campanulids</taxon>
        <taxon>Asterales</taxon>
        <taxon>Asteraceae</taxon>
        <taxon>Cichorioideae</taxon>
        <taxon>Cichorieae</taxon>
        <taxon>Lactucinae</taxon>
        <taxon>Lactuca</taxon>
    </lineage>
</organism>
<keyword evidence="2" id="KW-1185">Reference proteome</keyword>
<name>A0AAU9PPT2_9ASTR</name>
<proteinExistence type="predicted"/>
<protein>
    <submittedName>
        <fullName evidence="1">Uncharacterized protein</fullName>
    </submittedName>
</protein>
<dbReference type="Proteomes" id="UP001157418">
    <property type="component" value="Unassembled WGS sequence"/>
</dbReference>
<gene>
    <name evidence="1" type="ORF">LVIROSA_LOCUS37267</name>
</gene>
<evidence type="ECO:0000313" key="1">
    <source>
        <dbReference type="EMBL" id="CAH1451939.1"/>
    </source>
</evidence>